<dbReference type="EMBL" id="VPFD01000031">
    <property type="protein sequence ID" value="TXF96892.1"/>
    <property type="molecule type" value="Genomic_DNA"/>
</dbReference>
<evidence type="ECO:0000256" key="1">
    <source>
        <dbReference type="SAM" id="MobiDB-lite"/>
    </source>
</evidence>
<accession>A0A5C7FRB2</accession>
<proteinExistence type="predicted"/>
<keyword evidence="3" id="KW-1185">Reference proteome</keyword>
<comment type="caution">
    <text evidence="2">The sequence shown here is derived from an EMBL/GenBank/DDBJ whole genome shotgun (WGS) entry which is preliminary data.</text>
</comment>
<reference evidence="2 3" key="1">
    <citation type="submission" date="2019-08" db="EMBL/GenBank/DDBJ databases">
        <title>Massilia golmudensis sp. nov., isolated from sand in the Qinghai-Tibetan Plateau.</title>
        <authorList>
            <person name="Zhang B."/>
        </authorList>
    </citation>
    <scope>NUCLEOTIDE SEQUENCE [LARGE SCALE GENOMIC DNA]</scope>
    <source>
        <strain evidence="2 3">GEM5</strain>
    </source>
</reference>
<gene>
    <name evidence="2" type="ORF">FVD38_22620</name>
</gene>
<dbReference type="AlphaFoldDB" id="A0A5C7FRB2"/>
<feature type="compositionally biased region" description="Low complexity" evidence="1">
    <location>
        <begin position="103"/>
        <end position="125"/>
    </location>
</feature>
<name>A0A5C7FRB2_9BURK</name>
<evidence type="ECO:0000313" key="2">
    <source>
        <dbReference type="EMBL" id="TXF96892.1"/>
    </source>
</evidence>
<feature type="region of interest" description="Disordered" evidence="1">
    <location>
        <begin position="98"/>
        <end position="125"/>
    </location>
</feature>
<sequence>MNSMPAATPPDAGQPALALHLMGELQRYRAQGGPVGPVAQRFVLAIDAADDVGIAPDVMARLAMLAQAPEALDDAELRWVRNQLPEIVRQVALVSPAPAWNGSSPASPARSHAPPAPGSWSAGSP</sequence>
<dbReference type="RefSeq" id="WP_147936872.1">
    <property type="nucleotide sequence ID" value="NZ_VPFD01000031.1"/>
</dbReference>
<evidence type="ECO:0000313" key="3">
    <source>
        <dbReference type="Proteomes" id="UP000321413"/>
    </source>
</evidence>
<protein>
    <submittedName>
        <fullName evidence="2">Uncharacterized protein</fullName>
    </submittedName>
</protein>
<organism evidence="2 3">
    <name type="scientific">Massilia arenae</name>
    <dbReference type="NCBI Taxonomy" id="2603288"/>
    <lineage>
        <taxon>Bacteria</taxon>
        <taxon>Pseudomonadati</taxon>
        <taxon>Pseudomonadota</taxon>
        <taxon>Betaproteobacteria</taxon>
        <taxon>Burkholderiales</taxon>
        <taxon>Oxalobacteraceae</taxon>
        <taxon>Telluria group</taxon>
        <taxon>Massilia</taxon>
    </lineage>
</organism>
<dbReference type="Proteomes" id="UP000321413">
    <property type="component" value="Unassembled WGS sequence"/>
</dbReference>